<name>A0AAU7XG43_9HYPH</name>
<keyword evidence="2" id="KW-0535">Nitrogen fixation</keyword>
<dbReference type="Pfam" id="PF04319">
    <property type="entry name" value="NifZ"/>
    <property type="match status" value="1"/>
</dbReference>
<dbReference type="KEGG" id="mflg:ABS361_11285"/>
<evidence type="ECO:0000313" key="3">
    <source>
        <dbReference type="EMBL" id="XBY46739.1"/>
    </source>
</evidence>
<organism evidence="3">
    <name type="scientific">Methyloraptor flagellatus</name>
    <dbReference type="NCBI Taxonomy" id="3162530"/>
    <lineage>
        <taxon>Bacteria</taxon>
        <taxon>Pseudomonadati</taxon>
        <taxon>Pseudomonadota</taxon>
        <taxon>Alphaproteobacteria</taxon>
        <taxon>Hyphomicrobiales</taxon>
        <taxon>Ancalomicrobiaceae</taxon>
        <taxon>Methyloraptor</taxon>
    </lineage>
</organism>
<comment type="similarity">
    <text evidence="1">Belongs to the NifZ family.</text>
</comment>
<protein>
    <submittedName>
        <fullName evidence="3">Nitrogen fixation protein NifZ</fullName>
    </submittedName>
</protein>
<evidence type="ECO:0000256" key="1">
    <source>
        <dbReference type="ARBA" id="ARBA00008027"/>
    </source>
</evidence>
<dbReference type="AlphaFoldDB" id="A0AAU7XG43"/>
<reference evidence="3" key="1">
    <citation type="submission" date="2024-06" db="EMBL/GenBank/DDBJ databases">
        <title>Methylostella associata gen. nov., sp. nov., a novel Ancalomicrobiaceae-affiliated facultatively methylotrophic bacteria that feed on methanotrophs of the genus Methylococcus.</title>
        <authorList>
            <person name="Saltykova V."/>
            <person name="Danilova O.V."/>
            <person name="Oshkin I.Y."/>
            <person name="Belova S.E."/>
            <person name="Pimenov N.V."/>
            <person name="Dedysh S.N."/>
        </authorList>
    </citation>
    <scope>NUCLEOTIDE SEQUENCE</scope>
    <source>
        <strain evidence="3">S20</strain>
    </source>
</reference>
<dbReference type="GO" id="GO:0009399">
    <property type="term" value="P:nitrogen fixation"/>
    <property type="evidence" value="ECO:0007669"/>
    <property type="project" value="InterPro"/>
</dbReference>
<proteinExistence type="inferred from homology"/>
<dbReference type="RefSeq" id="WP_407051830.1">
    <property type="nucleotide sequence ID" value="NZ_CP158568.1"/>
</dbReference>
<dbReference type="InterPro" id="IPR007415">
    <property type="entry name" value="Nitrogenase_MoFe_mat_NifZ"/>
</dbReference>
<gene>
    <name evidence="3" type="ORF">ABS361_11285</name>
</gene>
<accession>A0AAU7XG43</accession>
<dbReference type="EMBL" id="CP158568">
    <property type="protein sequence ID" value="XBY46739.1"/>
    <property type="molecule type" value="Genomic_DNA"/>
</dbReference>
<evidence type="ECO:0000256" key="2">
    <source>
        <dbReference type="ARBA" id="ARBA00023231"/>
    </source>
</evidence>
<sequence>MGLGTEQEIETRRPPVFMPGEKVRSTKYVKNDGTYRGKDIGEILVVKGDVGYVRDIGTFLQQFYIYAVEWVDRGTIVGMRAKELVSLDKPPVETKKPAAVAAGASEGAAR</sequence>